<protein>
    <submittedName>
        <fullName evidence="1">Uncharacterized protein</fullName>
    </submittedName>
</protein>
<name>A0A1V8S8S2_9PEZI</name>
<dbReference type="AlphaFoldDB" id="A0A1V8S8S2"/>
<proteinExistence type="predicted"/>
<reference evidence="2" key="1">
    <citation type="submission" date="2017-03" db="EMBL/GenBank/DDBJ databases">
        <title>Genomes of endolithic fungi from Antarctica.</title>
        <authorList>
            <person name="Coleine C."/>
            <person name="Masonjones S."/>
            <person name="Stajich J.E."/>
        </authorList>
    </citation>
    <scope>NUCLEOTIDE SEQUENCE [LARGE SCALE GENOMIC DNA]</scope>
    <source>
        <strain evidence="2">CCFEE 5527</strain>
    </source>
</reference>
<dbReference type="Proteomes" id="UP000192596">
    <property type="component" value="Unassembled WGS sequence"/>
</dbReference>
<evidence type="ECO:0000313" key="1">
    <source>
        <dbReference type="EMBL" id="OQN95397.1"/>
    </source>
</evidence>
<accession>A0A1V8S8S2</accession>
<evidence type="ECO:0000313" key="2">
    <source>
        <dbReference type="Proteomes" id="UP000192596"/>
    </source>
</evidence>
<keyword evidence="2" id="KW-1185">Reference proteome</keyword>
<sequence>MLEPTIELTDGHVGRSRVRRGTLVTDFQTIQEDFPTVVKIDSKWRELTRRRCGINCVPGPRFLKGVRGFLRHYNRGHSGRSPEKSAVHIYCILRAISNVDVAFLKAG</sequence>
<dbReference type="OrthoDB" id="3633687at2759"/>
<gene>
    <name evidence="1" type="ORF">B0A48_18576</name>
</gene>
<organism evidence="1 2">
    <name type="scientific">Cryoendolithus antarcticus</name>
    <dbReference type="NCBI Taxonomy" id="1507870"/>
    <lineage>
        <taxon>Eukaryota</taxon>
        <taxon>Fungi</taxon>
        <taxon>Dikarya</taxon>
        <taxon>Ascomycota</taxon>
        <taxon>Pezizomycotina</taxon>
        <taxon>Dothideomycetes</taxon>
        <taxon>Dothideomycetidae</taxon>
        <taxon>Cladosporiales</taxon>
        <taxon>Cladosporiaceae</taxon>
        <taxon>Cryoendolithus</taxon>
    </lineage>
</organism>
<comment type="caution">
    <text evidence="1">The sequence shown here is derived from an EMBL/GenBank/DDBJ whole genome shotgun (WGS) entry which is preliminary data.</text>
</comment>
<dbReference type="InParanoid" id="A0A1V8S8S2"/>
<dbReference type="EMBL" id="NAJO01000099">
    <property type="protein sequence ID" value="OQN95397.1"/>
    <property type="molecule type" value="Genomic_DNA"/>
</dbReference>